<dbReference type="VEuPathDB" id="FungiDB:EYZ11_012866"/>
<proteinExistence type="predicted"/>
<evidence type="ECO:0000313" key="3">
    <source>
        <dbReference type="Proteomes" id="UP000308092"/>
    </source>
</evidence>
<keyword evidence="3" id="KW-1185">Reference proteome</keyword>
<dbReference type="Proteomes" id="UP000308092">
    <property type="component" value="Unassembled WGS sequence"/>
</dbReference>
<evidence type="ECO:0000313" key="2">
    <source>
        <dbReference type="EMBL" id="THC87689.1"/>
    </source>
</evidence>
<dbReference type="AlphaFoldDB" id="A0A4S3IZ48"/>
<dbReference type="STRING" id="1220188.A0A4S3IZ48"/>
<organism evidence="2 3">
    <name type="scientific">Aspergillus tanneri</name>
    <dbReference type="NCBI Taxonomy" id="1220188"/>
    <lineage>
        <taxon>Eukaryota</taxon>
        <taxon>Fungi</taxon>
        <taxon>Dikarya</taxon>
        <taxon>Ascomycota</taxon>
        <taxon>Pezizomycotina</taxon>
        <taxon>Eurotiomycetes</taxon>
        <taxon>Eurotiomycetidae</taxon>
        <taxon>Eurotiales</taxon>
        <taxon>Aspergillaceae</taxon>
        <taxon>Aspergillus</taxon>
        <taxon>Aspergillus subgen. Circumdati</taxon>
    </lineage>
</organism>
<evidence type="ECO:0000256" key="1">
    <source>
        <dbReference type="SAM" id="MobiDB-lite"/>
    </source>
</evidence>
<sequence length="237" mass="26724">MAHNKILDWACAYKGGSPTYSYRIGVADGLVAMARREKKRELEEVRRKELDMVAAREREEAMERQRVLDRLTSLPSPDDSSDADSYCSDSMSDFFGPTDIKPENGSEGKADFNEADESVIDLTGDIEESIEKFIKKDSQSTDLVGIPPFVKPEPSSNTLAPVKSESTALSSLWASEMQLTRFRATSEQVADDFLKEHDIKLRHSKRRSVAARDSNAYQQGWIDSKNIDFHQKRLHSS</sequence>
<feature type="region of interest" description="Disordered" evidence="1">
    <location>
        <begin position="56"/>
        <end position="88"/>
    </location>
</feature>
<protein>
    <submittedName>
        <fullName evidence="2">Uncharacterized protein</fullName>
    </submittedName>
</protein>
<feature type="compositionally biased region" description="Basic and acidic residues" evidence="1">
    <location>
        <begin position="56"/>
        <end position="69"/>
    </location>
</feature>
<feature type="compositionally biased region" description="Low complexity" evidence="1">
    <location>
        <begin position="73"/>
        <end position="88"/>
    </location>
</feature>
<gene>
    <name evidence="2" type="ORF">EYZ11_012866</name>
</gene>
<reference evidence="2 3" key="1">
    <citation type="submission" date="2019-03" db="EMBL/GenBank/DDBJ databases">
        <title>The genome sequence of a newly discovered highly antifungal drug resistant Aspergillus species, Aspergillus tanneri NIH 1004.</title>
        <authorList>
            <person name="Mounaud S."/>
            <person name="Singh I."/>
            <person name="Joardar V."/>
            <person name="Pakala S."/>
            <person name="Pakala S."/>
            <person name="Venepally P."/>
            <person name="Hoover J."/>
            <person name="Nierman W."/>
            <person name="Chung J."/>
            <person name="Losada L."/>
        </authorList>
    </citation>
    <scope>NUCLEOTIDE SEQUENCE [LARGE SCALE GENOMIC DNA]</scope>
    <source>
        <strain evidence="2 3">NIH1004</strain>
    </source>
</reference>
<comment type="caution">
    <text evidence="2">The sequence shown here is derived from an EMBL/GenBank/DDBJ whole genome shotgun (WGS) entry which is preliminary data.</text>
</comment>
<name>A0A4S3IZ48_9EURO</name>
<dbReference type="EMBL" id="SOSA01001082">
    <property type="protein sequence ID" value="THC87689.1"/>
    <property type="molecule type" value="Genomic_DNA"/>
</dbReference>
<accession>A0A4S3IZ48</accession>